<evidence type="ECO:0000313" key="4">
    <source>
        <dbReference type="EMBL" id="QBY56205.1"/>
    </source>
</evidence>
<dbReference type="SUPFAM" id="SSF46689">
    <property type="entry name" value="Homeodomain-like"/>
    <property type="match status" value="1"/>
</dbReference>
<dbReference type="Pfam" id="PF13972">
    <property type="entry name" value="TetR"/>
    <property type="match status" value="1"/>
</dbReference>
<dbReference type="PROSITE" id="PS50977">
    <property type="entry name" value="HTH_TETR_2"/>
    <property type="match status" value="1"/>
</dbReference>
<dbReference type="KEGG" id="cox:E0W60_34695"/>
<dbReference type="Gene3D" id="1.10.357.10">
    <property type="entry name" value="Tetracycline Repressor, domain 2"/>
    <property type="match status" value="1"/>
</dbReference>
<feature type="DNA-binding region" description="H-T-H motif" evidence="2">
    <location>
        <begin position="33"/>
        <end position="52"/>
    </location>
</feature>
<dbReference type="Proteomes" id="UP000295294">
    <property type="component" value="Plasmid unnamed4"/>
</dbReference>
<proteinExistence type="predicted"/>
<name>A0A4P7LK50_9BURK</name>
<feature type="domain" description="HTH tetR-type" evidence="3">
    <location>
        <begin position="10"/>
        <end position="70"/>
    </location>
</feature>
<protein>
    <submittedName>
        <fullName evidence="4">TetR/AcrR family transcriptional regulator</fullName>
    </submittedName>
</protein>
<dbReference type="Pfam" id="PF00440">
    <property type="entry name" value="TetR_N"/>
    <property type="match status" value="1"/>
</dbReference>
<geneLocation type="plasmid" evidence="4">
    <name>unnamed4</name>
</geneLocation>
<organism evidence="4 5">
    <name type="scientific">Cupriavidus oxalaticus</name>
    <dbReference type="NCBI Taxonomy" id="96344"/>
    <lineage>
        <taxon>Bacteria</taxon>
        <taxon>Pseudomonadati</taxon>
        <taxon>Pseudomonadota</taxon>
        <taxon>Betaproteobacteria</taxon>
        <taxon>Burkholderiales</taxon>
        <taxon>Burkholderiaceae</taxon>
        <taxon>Cupriavidus</taxon>
    </lineage>
</organism>
<dbReference type="PRINTS" id="PR00455">
    <property type="entry name" value="HTHTETR"/>
</dbReference>
<dbReference type="InterPro" id="IPR009057">
    <property type="entry name" value="Homeodomain-like_sf"/>
</dbReference>
<evidence type="ECO:0000259" key="3">
    <source>
        <dbReference type="PROSITE" id="PS50977"/>
    </source>
</evidence>
<dbReference type="RefSeq" id="WP_135707369.1">
    <property type="nucleotide sequence ID" value="NZ_CP038639.1"/>
</dbReference>
<keyword evidence="4" id="KW-0614">Plasmid</keyword>
<dbReference type="GO" id="GO:0003677">
    <property type="term" value="F:DNA binding"/>
    <property type="evidence" value="ECO:0007669"/>
    <property type="project" value="UniProtKB-UniRule"/>
</dbReference>
<gene>
    <name evidence="4" type="ORF">E0W60_34695</name>
</gene>
<dbReference type="PANTHER" id="PTHR43479">
    <property type="entry name" value="ACREF/ENVCD OPERON REPRESSOR-RELATED"/>
    <property type="match status" value="1"/>
</dbReference>
<dbReference type="InterPro" id="IPR025722">
    <property type="entry name" value="TetR"/>
</dbReference>
<accession>A0A4P7LK50</accession>
<dbReference type="AlphaFoldDB" id="A0A4P7LK50"/>
<evidence type="ECO:0000256" key="1">
    <source>
        <dbReference type="ARBA" id="ARBA00023125"/>
    </source>
</evidence>
<dbReference type="PANTHER" id="PTHR43479:SF12">
    <property type="entry name" value="TRANSCRIPTIONAL REGULATORY PROTEIN"/>
    <property type="match status" value="1"/>
</dbReference>
<evidence type="ECO:0000256" key="2">
    <source>
        <dbReference type="PROSITE-ProRule" id="PRU00335"/>
    </source>
</evidence>
<dbReference type="OrthoDB" id="8770705at2"/>
<reference evidence="4 5" key="1">
    <citation type="submission" date="2019-03" db="EMBL/GenBank/DDBJ databases">
        <title>Efficiently degradation of phenoxyalkanoic acid herbicides by Cupriavidus oxalaticus strain X32.</title>
        <authorList>
            <person name="Sheng X."/>
        </authorList>
    </citation>
    <scope>NUCLEOTIDE SEQUENCE [LARGE SCALE GENOMIC DNA]</scope>
    <source>
        <strain evidence="4 5">X32</strain>
        <plasmid evidence="4 5">unnamed4</plasmid>
    </source>
</reference>
<dbReference type="InterPro" id="IPR050624">
    <property type="entry name" value="HTH-type_Tx_Regulator"/>
</dbReference>
<keyword evidence="1 2" id="KW-0238">DNA-binding</keyword>
<dbReference type="InterPro" id="IPR001647">
    <property type="entry name" value="HTH_TetR"/>
</dbReference>
<sequence>MEPKPQIGSRRTRDRILDISLRLFNEVGAPNVTTTTIAEAMGISNGNLYYHFRNKDDIINSIFVQFEQEMERRLKLPGDHRPTLGQSWGYLQHMSEFMWSYRFLYRDINYLLASNRMLETNFKRVVDQKKRFASELCRQFLESEEMEASAEQVDVITTNMVVLVTYWLSFQFIQHPRQYNDSKQIRSYLHSASYHILSVLAPYLRGQAWQSFEQLAREFAAAMAQNDQGTRSLEGGAAKRGK</sequence>
<evidence type="ECO:0000313" key="5">
    <source>
        <dbReference type="Proteomes" id="UP000295294"/>
    </source>
</evidence>
<dbReference type="EMBL" id="CP038639">
    <property type="protein sequence ID" value="QBY56205.1"/>
    <property type="molecule type" value="Genomic_DNA"/>
</dbReference>